<sequence>MSVSAAGTCIVFVVVGNTVGGLLSGYIVKATGRYKALTIVAACLGCSCYTLVLVRWRGHTGLAEALYVALGGLGMGITQSVTFVHLAASLEPEEMAIAGTSWFLSQSLGVLVSANMFNAVHEVSVTRLMEQALEGNSRKDEIIKGALSSIAYVWSLPEALRFSITQSYVDSLLFTNGLALAFGVISLLLACGLRERSLNT</sequence>
<keyword evidence="2 5" id="KW-0812">Transmembrane</keyword>
<keyword evidence="4 5" id="KW-0472">Membrane</keyword>
<evidence type="ECO:0000256" key="1">
    <source>
        <dbReference type="ARBA" id="ARBA00004141"/>
    </source>
</evidence>
<dbReference type="Proteomes" id="UP001295740">
    <property type="component" value="Unassembled WGS sequence"/>
</dbReference>
<name>A0AAI8YF34_9PEZI</name>
<dbReference type="EMBL" id="CAUWAG010000007">
    <property type="protein sequence ID" value="CAJ2504948.1"/>
    <property type="molecule type" value="Genomic_DNA"/>
</dbReference>
<feature type="transmembrane region" description="Helical" evidence="5">
    <location>
        <begin position="7"/>
        <end position="28"/>
    </location>
</feature>
<dbReference type="PANTHER" id="PTHR23501">
    <property type="entry name" value="MAJOR FACILITATOR SUPERFAMILY"/>
    <property type="match status" value="1"/>
</dbReference>
<organism evidence="6 7">
    <name type="scientific">Anthostomella pinea</name>
    <dbReference type="NCBI Taxonomy" id="933095"/>
    <lineage>
        <taxon>Eukaryota</taxon>
        <taxon>Fungi</taxon>
        <taxon>Dikarya</taxon>
        <taxon>Ascomycota</taxon>
        <taxon>Pezizomycotina</taxon>
        <taxon>Sordariomycetes</taxon>
        <taxon>Xylariomycetidae</taxon>
        <taxon>Xylariales</taxon>
        <taxon>Xylariaceae</taxon>
        <taxon>Anthostomella</taxon>
    </lineage>
</organism>
<protein>
    <submittedName>
        <fullName evidence="6">Uu.00g123420.m01.CDS01</fullName>
    </submittedName>
</protein>
<dbReference type="PANTHER" id="PTHR23501:SF33">
    <property type="entry name" value="MAJOR FACILITATOR SUPERFAMILY (MFS) PROFILE DOMAIN-CONTAINING PROTEIN"/>
    <property type="match status" value="1"/>
</dbReference>
<evidence type="ECO:0000313" key="7">
    <source>
        <dbReference type="Proteomes" id="UP001295740"/>
    </source>
</evidence>
<evidence type="ECO:0000256" key="5">
    <source>
        <dbReference type="SAM" id="Phobius"/>
    </source>
</evidence>
<comment type="subcellular location">
    <subcellularLocation>
        <location evidence="1">Membrane</location>
        <topology evidence="1">Multi-pass membrane protein</topology>
    </subcellularLocation>
</comment>
<feature type="transmembrane region" description="Helical" evidence="5">
    <location>
        <begin position="34"/>
        <end position="54"/>
    </location>
</feature>
<dbReference type="Gene3D" id="1.20.1250.20">
    <property type="entry name" value="MFS general substrate transporter like domains"/>
    <property type="match status" value="1"/>
</dbReference>
<keyword evidence="3 5" id="KW-1133">Transmembrane helix</keyword>
<reference evidence="6" key="1">
    <citation type="submission" date="2023-10" db="EMBL/GenBank/DDBJ databases">
        <authorList>
            <person name="Hackl T."/>
        </authorList>
    </citation>
    <scope>NUCLEOTIDE SEQUENCE</scope>
</reference>
<dbReference type="InterPro" id="IPR036259">
    <property type="entry name" value="MFS_trans_sf"/>
</dbReference>
<evidence type="ECO:0000256" key="4">
    <source>
        <dbReference type="ARBA" id="ARBA00023136"/>
    </source>
</evidence>
<dbReference type="SUPFAM" id="SSF103473">
    <property type="entry name" value="MFS general substrate transporter"/>
    <property type="match status" value="1"/>
</dbReference>
<dbReference type="GO" id="GO:0015174">
    <property type="term" value="F:basic amino acid transmembrane transporter activity"/>
    <property type="evidence" value="ECO:0007669"/>
    <property type="project" value="TreeGrafter"/>
</dbReference>
<dbReference type="GO" id="GO:0000329">
    <property type="term" value="C:fungal-type vacuole membrane"/>
    <property type="evidence" value="ECO:0007669"/>
    <property type="project" value="TreeGrafter"/>
</dbReference>
<proteinExistence type="predicted"/>
<evidence type="ECO:0000313" key="6">
    <source>
        <dbReference type="EMBL" id="CAJ2504948.1"/>
    </source>
</evidence>
<evidence type="ECO:0000256" key="3">
    <source>
        <dbReference type="ARBA" id="ARBA00022989"/>
    </source>
</evidence>
<dbReference type="AlphaFoldDB" id="A0AAI8YF34"/>
<evidence type="ECO:0000256" key="2">
    <source>
        <dbReference type="ARBA" id="ARBA00022692"/>
    </source>
</evidence>
<gene>
    <name evidence="6" type="ORF">KHLLAP_LOCUS5416</name>
</gene>
<feature type="transmembrane region" description="Helical" evidence="5">
    <location>
        <begin position="172"/>
        <end position="193"/>
    </location>
</feature>
<accession>A0AAI8YF34</accession>
<keyword evidence="7" id="KW-1185">Reference proteome</keyword>
<comment type="caution">
    <text evidence="6">The sequence shown here is derived from an EMBL/GenBank/DDBJ whole genome shotgun (WGS) entry which is preliminary data.</text>
</comment>
<feature type="transmembrane region" description="Helical" evidence="5">
    <location>
        <begin position="66"/>
        <end position="88"/>
    </location>
</feature>